<accession>A0A1L3ZP50</accession>
<gene>
    <name evidence="1" type="ORF">BMW22_39410</name>
</gene>
<dbReference type="AlphaFoldDB" id="A0A1L3ZP50"/>
<reference evidence="1 2" key="1">
    <citation type="submission" date="2016-11" db="EMBL/GenBank/DDBJ databases">
        <title>Rhizobium leguminosarum bv. viciae strain Vaf12 isolated from Vavilovia formosa root nodules from Russia, Dagestan.</title>
        <authorList>
            <person name="Kimeklis A."/>
        </authorList>
    </citation>
    <scope>NUCLEOTIDE SEQUENCE [LARGE SCALE GENOMIC DNA]</scope>
    <source>
        <strain evidence="1 2">Vaf-108</strain>
        <plasmid evidence="2">Plasmid unnamed6</plasmid>
    </source>
</reference>
<evidence type="ECO:0000313" key="2">
    <source>
        <dbReference type="Proteomes" id="UP000183050"/>
    </source>
</evidence>
<dbReference type="Proteomes" id="UP000183050">
    <property type="component" value="Plasmid unnamed6"/>
</dbReference>
<protein>
    <submittedName>
        <fullName evidence="1">Uncharacterized protein</fullName>
    </submittedName>
</protein>
<dbReference type="RefSeq" id="WP_072642596.1">
    <property type="nucleotide sequence ID" value="NZ_CP018234.1"/>
</dbReference>
<name>A0A1L3ZP50_RHILE</name>
<dbReference type="EMBL" id="CP018234">
    <property type="protein sequence ID" value="API57443.1"/>
    <property type="molecule type" value="Genomic_DNA"/>
</dbReference>
<sequence length="90" mass="10110">MTAFEIDHDQETQSACSSSTRIYAYHTGCKPGEKFCDRTNATARSMVFAPRDERAKFYPDRQWNNGFIGNSYAGYAFAIPAVLVTSLTQQ</sequence>
<proteinExistence type="predicted"/>
<evidence type="ECO:0000313" key="1">
    <source>
        <dbReference type="EMBL" id="API57443.1"/>
    </source>
</evidence>
<organism evidence="1 2">
    <name type="scientific">Rhizobium leguminosarum</name>
    <dbReference type="NCBI Taxonomy" id="384"/>
    <lineage>
        <taxon>Bacteria</taxon>
        <taxon>Pseudomonadati</taxon>
        <taxon>Pseudomonadota</taxon>
        <taxon>Alphaproteobacteria</taxon>
        <taxon>Hyphomicrobiales</taxon>
        <taxon>Rhizobiaceae</taxon>
        <taxon>Rhizobium/Agrobacterium group</taxon>
        <taxon>Rhizobium</taxon>
    </lineage>
</organism>
<keyword evidence="1" id="KW-0614">Plasmid</keyword>
<geneLocation type="plasmid" evidence="1 2">
    <name>unnamed6</name>
</geneLocation>